<evidence type="ECO:0008006" key="3">
    <source>
        <dbReference type="Google" id="ProtNLM"/>
    </source>
</evidence>
<evidence type="ECO:0000313" key="1">
    <source>
        <dbReference type="EMBL" id="GCA66363.1"/>
    </source>
</evidence>
<dbReference type="RefSeq" id="WP_117602776.1">
    <property type="nucleotide sequence ID" value="NZ_BHGK01000001.1"/>
</dbReference>
<dbReference type="AlphaFoldDB" id="A0A391P9T8"/>
<reference evidence="2" key="1">
    <citation type="submission" date="2018-09" db="EMBL/GenBank/DDBJ databases">
        <title>Draft Genome Sequence of Mediterraneibacter sp. KCTC 15684.</title>
        <authorList>
            <person name="Kim J.S."/>
            <person name="Han K.I."/>
            <person name="Suh M.K."/>
            <person name="Lee K.C."/>
            <person name="Eom M.K."/>
            <person name="Lee J.H."/>
            <person name="Park S.H."/>
            <person name="Kang S.W."/>
            <person name="Park J.E."/>
            <person name="Oh B.S."/>
            <person name="Yu S.Y."/>
            <person name="Choi S.H."/>
            <person name="Lee D.H."/>
            <person name="Yoon H."/>
            <person name="Kim B."/>
            <person name="Yang S.J."/>
            <person name="Lee J.S."/>
        </authorList>
    </citation>
    <scope>NUCLEOTIDE SEQUENCE [LARGE SCALE GENOMIC DNA]</scope>
    <source>
        <strain evidence="2">KCTC 15684</strain>
    </source>
</reference>
<evidence type="ECO:0000313" key="2">
    <source>
        <dbReference type="Proteomes" id="UP000265643"/>
    </source>
</evidence>
<keyword evidence="2" id="KW-1185">Reference proteome</keyword>
<sequence length="388" mass="45030">MKTLRPDYYETFHCIADACPITCCQEWKIYVDPDTESLWNTLSVPGDLPDKKASLTDYLTTREQQRVIALNPDHRCPFLAENKLCHLVLAHGDSVLSETCTIFPRESHTFSSHMEQSLMPCCPAVIDLFQEKETLTFPILPEISDHSEVLLFQIRQEMIRAFTTESSNSDSDSSISCEEILLELFYILRELSRQEHPGPEMIREYFSSANRSALHRAISEIELPLTDTLDEASELLQDLSVNYEKEGLYQEFLSPILLCAQTVFPELSEEELHAHWKDFQKGLSPFQTLFRNFLANELYSDLVLPDYSIKEMLLKLQWIAMEYTAIRQSLFFSWLGHPSLSYERVRQTIVILTRMTGYEDEDIFSYLENSFESPFWDWGYFALIVGKA</sequence>
<gene>
    <name evidence="1" type="ORF">KGMB01110_07990</name>
</gene>
<dbReference type="Proteomes" id="UP000265643">
    <property type="component" value="Unassembled WGS sequence"/>
</dbReference>
<comment type="caution">
    <text evidence="1">The sequence shown here is derived from an EMBL/GenBank/DDBJ whole genome shotgun (WGS) entry which is preliminary data.</text>
</comment>
<accession>A0A391P9T8</accession>
<proteinExistence type="predicted"/>
<protein>
    <recommendedName>
        <fullName evidence="3">Flagellin lysine-N-methylase</fullName>
    </recommendedName>
</protein>
<name>A0A391P9T8_9FIRM</name>
<dbReference type="EMBL" id="BHGK01000001">
    <property type="protein sequence ID" value="GCA66363.1"/>
    <property type="molecule type" value="Genomic_DNA"/>
</dbReference>
<dbReference type="NCBIfam" id="NF038110">
    <property type="entry name" value="Lys_methyl_FliB"/>
    <property type="match status" value="1"/>
</dbReference>
<organism evidence="1 2">
    <name type="scientific">Mediterraneibacter butyricigenes</name>
    <dbReference type="NCBI Taxonomy" id="2316025"/>
    <lineage>
        <taxon>Bacteria</taxon>
        <taxon>Bacillati</taxon>
        <taxon>Bacillota</taxon>
        <taxon>Clostridia</taxon>
        <taxon>Lachnospirales</taxon>
        <taxon>Lachnospiraceae</taxon>
        <taxon>Mediterraneibacter</taxon>
    </lineage>
</organism>